<keyword evidence="2" id="KW-1185">Reference proteome</keyword>
<accession>A0ABQ9D078</accession>
<dbReference type="Proteomes" id="UP001145742">
    <property type="component" value="Unassembled WGS sequence"/>
</dbReference>
<gene>
    <name evidence="1" type="ORF">WISP_98859</name>
</gene>
<organism evidence="1 2">
    <name type="scientific">Willisornis vidua</name>
    <name type="common">Xingu scale-backed antbird</name>
    <dbReference type="NCBI Taxonomy" id="1566151"/>
    <lineage>
        <taxon>Eukaryota</taxon>
        <taxon>Metazoa</taxon>
        <taxon>Chordata</taxon>
        <taxon>Craniata</taxon>
        <taxon>Vertebrata</taxon>
        <taxon>Euteleostomi</taxon>
        <taxon>Archelosauria</taxon>
        <taxon>Archosauria</taxon>
        <taxon>Dinosauria</taxon>
        <taxon>Saurischia</taxon>
        <taxon>Theropoda</taxon>
        <taxon>Coelurosauria</taxon>
        <taxon>Aves</taxon>
        <taxon>Neognathae</taxon>
        <taxon>Neoaves</taxon>
        <taxon>Telluraves</taxon>
        <taxon>Australaves</taxon>
        <taxon>Passeriformes</taxon>
        <taxon>Thamnophilidae</taxon>
        <taxon>Willisornis</taxon>
    </lineage>
</organism>
<reference evidence="1" key="1">
    <citation type="submission" date="2019-10" db="EMBL/GenBank/DDBJ databases">
        <authorList>
            <person name="Soares A.E.R."/>
            <person name="Aleixo A."/>
            <person name="Schneider P."/>
            <person name="Miyaki C.Y."/>
            <person name="Schneider M.P."/>
            <person name="Mello C."/>
            <person name="Vasconcelos A.T.R."/>
        </authorList>
    </citation>
    <scope>NUCLEOTIDE SEQUENCE</scope>
    <source>
        <tissue evidence="1">Muscle</tissue>
    </source>
</reference>
<name>A0ABQ9D078_9PASS</name>
<dbReference type="EMBL" id="WHWB01034258">
    <property type="protein sequence ID" value="KAJ7412160.1"/>
    <property type="molecule type" value="Genomic_DNA"/>
</dbReference>
<proteinExistence type="predicted"/>
<evidence type="ECO:0000313" key="2">
    <source>
        <dbReference type="Proteomes" id="UP001145742"/>
    </source>
</evidence>
<evidence type="ECO:0000313" key="1">
    <source>
        <dbReference type="EMBL" id="KAJ7412160.1"/>
    </source>
</evidence>
<protein>
    <submittedName>
        <fullName evidence="1">Uncharacterized protein</fullName>
    </submittedName>
</protein>
<comment type="caution">
    <text evidence="1">The sequence shown here is derived from an EMBL/GenBank/DDBJ whole genome shotgun (WGS) entry which is preliminary data.</text>
</comment>
<sequence length="79" mass="9127">MFLLNSALVKPNLESCVQSWVPPFKKDIEVLEQVQRRATELVKGLEIHDLDIHLVMCNQNRCQETDYEPSHPGVKLEPK</sequence>